<evidence type="ECO:0000256" key="1">
    <source>
        <dbReference type="ARBA" id="ARBA00004300"/>
    </source>
</evidence>
<evidence type="ECO:0000256" key="6">
    <source>
        <dbReference type="SAM" id="Coils"/>
    </source>
</evidence>
<evidence type="ECO:0000313" key="8">
    <source>
        <dbReference type="Proteomes" id="UP000838756"/>
    </source>
</evidence>
<dbReference type="EMBL" id="CAKXAJ010003987">
    <property type="protein sequence ID" value="CAH2208584.1"/>
    <property type="molecule type" value="Genomic_DNA"/>
</dbReference>
<evidence type="ECO:0000256" key="4">
    <source>
        <dbReference type="ARBA" id="ARBA00023054"/>
    </source>
</evidence>
<dbReference type="AlphaFoldDB" id="A0A8S4QJR5"/>
<keyword evidence="8" id="KW-1185">Reference proteome</keyword>
<accession>A0A8S4QJR5</accession>
<sequence>YLQAQQLVEEQRRQMDMMDMDNSRISEQINLEIQRVKLKFQEKLQELAPIPDLLKATQIRLKDAQQSQAIAEHNAEQLARELNCAREKVHALLHNSIKPPEKGPERGGEEKQIALLQQRITQLSEINMSHKNEIERLK</sequence>
<evidence type="ECO:0000256" key="5">
    <source>
        <dbReference type="ARBA" id="ARBA00023212"/>
    </source>
</evidence>
<keyword evidence="4 6" id="KW-0175">Coiled coil</keyword>
<proteinExistence type="inferred from homology"/>
<protein>
    <submittedName>
        <fullName evidence="7">Jg25810 protein</fullName>
    </submittedName>
</protein>
<feature type="non-terminal residue" evidence="7">
    <location>
        <position position="1"/>
    </location>
</feature>
<reference evidence="7" key="1">
    <citation type="submission" date="2022-03" db="EMBL/GenBank/DDBJ databases">
        <authorList>
            <person name="Lindestad O."/>
        </authorList>
    </citation>
    <scope>NUCLEOTIDE SEQUENCE</scope>
</reference>
<dbReference type="GO" id="GO:1902017">
    <property type="term" value="P:regulation of cilium assembly"/>
    <property type="evidence" value="ECO:0007669"/>
    <property type="project" value="TreeGrafter"/>
</dbReference>
<keyword evidence="5" id="KW-0206">Cytoskeleton</keyword>
<evidence type="ECO:0000313" key="7">
    <source>
        <dbReference type="EMBL" id="CAH2208584.1"/>
    </source>
</evidence>
<keyword evidence="3" id="KW-0963">Cytoplasm</keyword>
<name>A0A8S4QJR5_9NEOP</name>
<comment type="caution">
    <text evidence="7">The sequence shown here is derived from an EMBL/GenBank/DDBJ whole genome shotgun (WGS) entry which is preliminary data.</text>
</comment>
<feature type="coiled-coil region" evidence="6">
    <location>
        <begin position="61"/>
        <end position="133"/>
    </location>
</feature>
<comment type="similarity">
    <text evidence="2">Belongs to the ODF2 family.</text>
</comment>
<dbReference type="InterPro" id="IPR026099">
    <property type="entry name" value="Odf2-rel"/>
</dbReference>
<dbReference type="Proteomes" id="UP000838756">
    <property type="component" value="Unassembled WGS sequence"/>
</dbReference>
<gene>
    <name evidence="7" type="primary">jg25810</name>
    <name evidence="7" type="ORF">PAEG_LOCUS1173</name>
</gene>
<dbReference type="PANTHER" id="PTHR23162">
    <property type="entry name" value="OUTER DENSE FIBER OF SPERM TAILS 2"/>
    <property type="match status" value="1"/>
</dbReference>
<dbReference type="PANTHER" id="PTHR23162:SF10">
    <property type="entry name" value="FI13205P"/>
    <property type="match status" value="1"/>
</dbReference>
<evidence type="ECO:0000256" key="3">
    <source>
        <dbReference type="ARBA" id="ARBA00022490"/>
    </source>
</evidence>
<organism evidence="7 8">
    <name type="scientific">Pararge aegeria aegeria</name>
    <dbReference type="NCBI Taxonomy" id="348720"/>
    <lineage>
        <taxon>Eukaryota</taxon>
        <taxon>Metazoa</taxon>
        <taxon>Ecdysozoa</taxon>
        <taxon>Arthropoda</taxon>
        <taxon>Hexapoda</taxon>
        <taxon>Insecta</taxon>
        <taxon>Pterygota</taxon>
        <taxon>Neoptera</taxon>
        <taxon>Endopterygota</taxon>
        <taxon>Lepidoptera</taxon>
        <taxon>Glossata</taxon>
        <taxon>Ditrysia</taxon>
        <taxon>Papilionoidea</taxon>
        <taxon>Nymphalidae</taxon>
        <taxon>Satyrinae</taxon>
        <taxon>Satyrini</taxon>
        <taxon>Parargina</taxon>
        <taxon>Pararge</taxon>
    </lineage>
</organism>
<dbReference type="GO" id="GO:0005813">
    <property type="term" value="C:centrosome"/>
    <property type="evidence" value="ECO:0007669"/>
    <property type="project" value="UniProtKB-SubCell"/>
</dbReference>
<dbReference type="OrthoDB" id="413404at2759"/>
<evidence type="ECO:0000256" key="2">
    <source>
        <dbReference type="ARBA" id="ARBA00009316"/>
    </source>
</evidence>
<comment type="subcellular location">
    <subcellularLocation>
        <location evidence="1">Cytoplasm</location>
        <location evidence="1">Cytoskeleton</location>
        <location evidence="1">Microtubule organizing center</location>
        <location evidence="1">Centrosome</location>
    </subcellularLocation>
</comment>